<evidence type="ECO:0000313" key="11">
    <source>
        <dbReference type="EMBL" id="KAK2550800.1"/>
    </source>
</evidence>
<evidence type="ECO:0000256" key="2">
    <source>
        <dbReference type="ARBA" id="ARBA00022679"/>
    </source>
</evidence>
<evidence type="ECO:0000259" key="8">
    <source>
        <dbReference type="Pfam" id="PF00078"/>
    </source>
</evidence>
<feature type="domain" description="Reverse transcriptase RNase H-like" evidence="9">
    <location>
        <begin position="427"/>
        <end position="529"/>
    </location>
</feature>
<evidence type="ECO:0000313" key="12">
    <source>
        <dbReference type="Proteomes" id="UP001249851"/>
    </source>
</evidence>
<feature type="domain" description="Integrase zinc-binding" evidence="10">
    <location>
        <begin position="635"/>
        <end position="689"/>
    </location>
</feature>
<evidence type="ECO:0000259" key="10">
    <source>
        <dbReference type="Pfam" id="PF17921"/>
    </source>
</evidence>
<dbReference type="FunFam" id="1.10.340.70:FF:000003">
    <property type="entry name" value="Protein CBG25708"/>
    <property type="match status" value="1"/>
</dbReference>
<keyword evidence="5" id="KW-0255">Endonuclease</keyword>
<keyword evidence="6" id="KW-0378">Hydrolase</keyword>
<evidence type="ECO:0000256" key="5">
    <source>
        <dbReference type="ARBA" id="ARBA00022759"/>
    </source>
</evidence>
<dbReference type="SUPFAM" id="SSF56672">
    <property type="entry name" value="DNA/RNA polymerases"/>
    <property type="match status" value="1"/>
</dbReference>
<evidence type="ECO:0000259" key="9">
    <source>
        <dbReference type="Pfam" id="PF17917"/>
    </source>
</evidence>
<protein>
    <recommendedName>
        <fullName evidence="1">RNA-directed DNA polymerase</fullName>
        <ecNumber evidence="1">2.7.7.49</ecNumber>
    </recommendedName>
</protein>
<keyword evidence="12" id="KW-1185">Reference proteome</keyword>
<evidence type="ECO:0000256" key="3">
    <source>
        <dbReference type="ARBA" id="ARBA00022695"/>
    </source>
</evidence>
<keyword evidence="2" id="KW-0808">Transferase</keyword>
<dbReference type="FunFam" id="3.30.70.270:FF:000026">
    <property type="entry name" value="Transposon Ty3-G Gag-Pol polyprotein"/>
    <property type="match status" value="1"/>
</dbReference>
<evidence type="ECO:0000256" key="7">
    <source>
        <dbReference type="ARBA" id="ARBA00022918"/>
    </source>
</evidence>
<dbReference type="Gene3D" id="2.40.70.10">
    <property type="entry name" value="Acid Proteases"/>
    <property type="match status" value="1"/>
</dbReference>
<comment type="caution">
    <text evidence="11">The sequence shown here is derived from an EMBL/GenBank/DDBJ whole genome shotgun (WGS) entry which is preliminary data.</text>
</comment>
<keyword evidence="7" id="KW-0695">RNA-directed DNA polymerase</keyword>
<gene>
    <name evidence="11" type="ORF">P5673_028480</name>
</gene>
<keyword evidence="4" id="KW-0540">Nuclease</keyword>
<dbReference type="InterPro" id="IPR043128">
    <property type="entry name" value="Rev_trsase/Diguanyl_cyclase"/>
</dbReference>
<dbReference type="InterPro" id="IPR041373">
    <property type="entry name" value="RT_RNaseH"/>
</dbReference>
<dbReference type="GO" id="GO:0003964">
    <property type="term" value="F:RNA-directed DNA polymerase activity"/>
    <property type="evidence" value="ECO:0007669"/>
    <property type="project" value="UniProtKB-KW"/>
</dbReference>
<dbReference type="Gene3D" id="1.10.340.70">
    <property type="match status" value="1"/>
</dbReference>
<dbReference type="Pfam" id="PF17921">
    <property type="entry name" value="Integrase_H2C2"/>
    <property type="match status" value="1"/>
</dbReference>
<dbReference type="CDD" id="cd01647">
    <property type="entry name" value="RT_LTR"/>
    <property type="match status" value="1"/>
</dbReference>
<name>A0AAD9PXB0_ACRCE</name>
<dbReference type="InterPro" id="IPR041588">
    <property type="entry name" value="Integrase_H2C2"/>
</dbReference>
<dbReference type="Gene3D" id="3.10.20.370">
    <property type="match status" value="1"/>
</dbReference>
<evidence type="ECO:0000256" key="1">
    <source>
        <dbReference type="ARBA" id="ARBA00012493"/>
    </source>
</evidence>
<dbReference type="EMBL" id="JARQWQ010000106">
    <property type="protein sequence ID" value="KAK2550800.1"/>
    <property type="molecule type" value="Genomic_DNA"/>
</dbReference>
<dbReference type="Gene3D" id="3.10.10.10">
    <property type="entry name" value="HIV Type 1 Reverse Transcriptase, subunit A, domain 1"/>
    <property type="match status" value="1"/>
</dbReference>
<sequence>MILVSEDTVNRSWEDRDGESNTLPLMIENELVDVIIDSGATCNLMSEQVFDKVSQGKQELLKTDRKVYAYASQEPLKLSGKCMLNICVPDTQTPFKTEFFVMPGSADTLLGRSSSEELGVLKLHVGESITPIAQAMRRIPFSSKQKVIDKLEELETLDVIEKVNGPTSWINPLVAVENQNQNQMVMCLDMRQANRAILREKHPVPTIEETLQEMSGAKVFSQLDLNMAFHQIELAPESRDITTFAGPNGLYRYKRLLFGVNLATDKFQHIIWQILKDCPGTHNIHDDIRVVGASEEEHDERLNEVMKKLEESGLTLNYDKCQIGVSSMEYLGNVLTDKGLQVSDDKIKAIVQAPRPKDQSELRSFLGLVQYCVRFIPSFAIIASPLWDLTKAHAKWKWGTAEENAFQAVKRQLTQAPVMAFFKQGVETRITTDASPVGIGAVLEQKQEDGQYRPVHYASRKLTPPESRYSQFEREALAVKWSCEKFFLYIHRNDFDICTDHKPLITVLGPHSKPPSARIERWMLYMQQFKYSIRHIPGRENAADALSRLPIDTSPDAAIKQTEEYARTIVADAIPAALGPRQVERESKRDPTLQLVRHAITSGDRSKLQGTTYKAVRDELWIMGQLVMRGNKVVIPEKLWNQTIQLAHEGHQGMVRTKSRLREKVWWPNLDKQVEKLITACYPCQLVGPRPKPEPIRSTPLPRGPWSEIAVDLLEIPKKGH</sequence>
<dbReference type="InterPro" id="IPR043502">
    <property type="entry name" value="DNA/RNA_pol_sf"/>
</dbReference>
<dbReference type="Proteomes" id="UP001249851">
    <property type="component" value="Unassembled WGS sequence"/>
</dbReference>
<feature type="domain" description="Reverse transcriptase" evidence="8">
    <location>
        <begin position="185"/>
        <end position="332"/>
    </location>
</feature>
<reference evidence="11" key="1">
    <citation type="journal article" date="2023" name="G3 (Bethesda)">
        <title>Whole genome assembly and annotation of the endangered Caribbean coral Acropora cervicornis.</title>
        <authorList>
            <person name="Selwyn J.D."/>
            <person name="Vollmer S.V."/>
        </authorList>
    </citation>
    <scope>NUCLEOTIDE SEQUENCE</scope>
    <source>
        <strain evidence="11">K2</strain>
    </source>
</reference>
<accession>A0AAD9PXB0</accession>
<dbReference type="GO" id="GO:0004519">
    <property type="term" value="F:endonuclease activity"/>
    <property type="evidence" value="ECO:0007669"/>
    <property type="project" value="UniProtKB-KW"/>
</dbReference>
<evidence type="ECO:0000256" key="4">
    <source>
        <dbReference type="ARBA" id="ARBA00022722"/>
    </source>
</evidence>
<dbReference type="EC" id="2.7.7.49" evidence="1"/>
<dbReference type="Pfam" id="PF00078">
    <property type="entry name" value="RVT_1"/>
    <property type="match status" value="1"/>
</dbReference>
<evidence type="ECO:0000256" key="6">
    <source>
        <dbReference type="ARBA" id="ARBA00022801"/>
    </source>
</evidence>
<dbReference type="PANTHER" id="PTHR37984:SF11">
    <property type="entry name" value="INTEGRASE CATALYTIC DOMAIN-CONTAINING PROTEIN"/>
    <property type="match status" value="1"/>
</dbReference>
<dbReference type="PANTHER" id="PTHR37984">
    <property type="entry name" value="PROTEIN CBG26694"/>
    <property type="match status" value="1"/>
</dbReference>
<dbReference type="InterPro" id="IPR050951">
    <property type="entry name" value="Retrovirus_Pol_polyprotein"/>
</dbReference>
<dbReference type="InterPro" id="IPR000477">
    <property type="entry name" value="RT_dom"/>
</dbReference>
<dbReference type="AlphaFoldDB" id="A0AAD9PXB0"/>
<dbReference type="Gene3D" id="3.30.70.270">
    <property type="match status" value="2"/>
</dbReference>
<dbReference type="CDD" id="cd00303">
    <property type="entry name" value="retropepsin_like"/>
    <property type="match status" value="1"/>
</dbReference>
<dbReference type="InterPro" id="IPR021109">
    <property type="entry name" value="Peptidase_aspartic_dom_sf"/>
</dbReference>
<dbReference type="CDD" id="cd09274">
    <property type="entry name" value="RNase_HI_RT_Ty3"/>
    <property type="match status" value="1"/>
</dbReference>
<dbReference type="Pfam" id="PF17917">
    <property type="entry name" value="RT_RNaseH"/>
    <property type="match status" value="1"/>
</dbReference>
<proteinExistence type="predicted"/>
<dbReference type="GO" id="GO:0016787">
    <property type="term" value="F:hydrolase activity"/>
    <property type="evidence" value="ECO:0007669"/>
    <property type="project" value="UniProtKB-KW"/>
</dbReference>
<organism evidence="11 12">
    <name type="scientific">Acropora cervicornis</name>
    <name type="common">Staghorn coral</name>
    <dbReference type="NCBI Taxonomy" id="6130"/>
    <lineage>
        <taxon>Eukaryota</taxon>
        <taxon>Metazoa</taxon>
        <taxon>Cnidaria</taxon>
        <taxon>Anthozoa</taxon>
        <taxon>Hexacorallia</taxon>
        <taxon>Scleractinia</taxon>
        <taxon>Astrocoeniina</taxon>
        <taxon>Acroporidae</taxon>
        <taxon>Acropora</taxon>
    </lineage>
</organism>
<dbReference type="FunFam" id="3.10.20.370:FF:000001">
    <property type="entry name" value="Retrovirus-related Pol polyprotein from transposon 17.6-like protein"/>
    <property type="match status" value="1"/>
</dbReference>
<keyword evidence="3" id="KW-0548">Nucleotidyltransferase</keyword>
<reference evidence="11" key="2">
    <citation type="journal article" date="2023" name="Science">
        <title>Genomic signatures of disease resistance in endangered staghorn corals.</title>
        <authorList>
            <person name="Vollmer S.V."/>
            <person name="Selwyn J.D."/>
            <person name="Despard B.A."/>
            <person name="Roesel C.L."/>
        </authorList>
    </citation>
    <scope>NUCLEOTIDE SEQUENCE</scope>
    <source>
        <strain evidence="11">K2</strain>
    </source>
</reference>